<protein>
    <submittedName>
        <fullName evidence="3">Uncharacterized protein</fullName>
    </submittedName>
</protein>
<comment type="similarity">
    <text evidence="1">Belongs to the ustYa family.</text>
</comment>
<dbReference type="Pfam" id="PF11807">
    <property type="entry name" value="UstYa"/>
    <property type="match status" value="1"/>
</dbReference>
<evidence type="ECO:0000313" key="3">
    <source>
        <dbReference type="EMBL" id="KFX41123.1"/>
    </source>
</evidence>
<dbReference type="EMBL" id="JPOX01000070">
    <property type="protein sequence ID" value="KFX41123.1"/>
    <property type="molecule type" value="Genomic_DNA"/>
</dbReference>
<comment type="caution">
    <text evidence="3">The sequence shown here is derived from an EMBL/GenBank/DDBJ whole genome shotgun (WGS) entry which is preliminary data.</text>
</comment>
<keyword evidence="2" id="KW-1133">Transmembrane helix</keyword>
<accession>A0A093X7C6</accession>
<gene>
    <name evidence="3" type="ORF">GQ26_0700090</name>
</gene>
<dbReference type="AlphaFoldDB" id="A0A093X7C6"/>
<feature type="transmembrane region" description="Helical" evidence="2">
    <location>
        <begin position="39"/>
        <end position="61"/>
    </location>
</feature>
<dbReference type="InterPro" id="IPR021765">
    <property type="entry name" value="UstYa-like"/>
</dbReference>
<dbReference type="PANTHER" id="PTHR33365:SF7">
    <property type="entry name" value="TAT PATHWAY SIGNAL SEQUENCE"/>
    <property type="match status" value="1"/>
</dbReference>
<evidence type="ECO:0000256" key="2">
    <source>
        <dbReference type="SAM" id="Phobius"/>
    </source>
</evidence>
<keyword evidence="2" id="KW-0472">Membrane</keyword>
<organism evidence="3">
    <name type="scientific">Talaromyces marneffei PM1</name>
    <dbReference type="NCBI Taxonomy" id="1077442"/>
    <lineage>
        <taxon>Eukaryota</taxon>
        <taxon>Fungi</taxon>
        <taxon>Dikarya</taxon>
        <taxon>Ascomycota</taxon>
        <taxon>Pezizomycotina</taxon>
        <taxon>Eurotiomycetes</taxon>
        <taxon>Eurotiomycetidae</taxon>
        <taxon>Eurotiales</taxon>
        <taxon>Trichocomaceae</taxon>
        <taxon>Talaromyces</taxon>
        <taxon>Talaromyces sect. Talaromyces</taxon>
    </lineage>
</organism>
<dbReference type="PANTHER" id="PTHR33365">
    <property type="entry name" value="YALI0B05434P"/>
    <property type="match status" value="1"/>
</dbReference>
<proteinExistence type="inferred from homology"/>
<evidence type="ECO:0000256" key="1">
    <source>
        <dbReference type="ARBA" id="ARBA00035112"/>
    </source>
</evidence>
<name>A0A093X7C6_TALMA</name>
<dbReference type="GO" id="GO:0043386">
    <property type="term" value="P:mycotoxin biosynthetic process"/>
    <property type="evidence" value="ECO:0007669"/>
    <property type="project" value="InterPro"/>
</dbReference>
<sequence>MERNSVDYLDDAQPDESLLKTKCSIKNEHGHRRSWSVSLLPFSIHLAILIAQITLFISFGYSNARCAKGDSELQDPFSNSIRWRKQLIDSTVYKESPYSGNPSPEIDHAWNQLTSGFNLRVSREILDRINRTSIPLTDGSGYIAGWDTTHQLHCLLSIRHALAPEYYAEEISSMHKPEGEVYPTHISHCVELLRKHIMCKADQSLFTYAWSPDQHAPLTNFAVEHSCVDWDLMYDWSLRNSFPLHDDLLVHPTFGPWPNGGPV</sequence>
<keyword evidence="2" id="KW-0812">Transmembrane</keyword>
<dbReference type="HOGENOM" id="CLU_042941_2_2_1"/>
<reference evidence="3" key="1">
    <citation type="journal article" date="2014" name="PLoS Genet.">
        <title>Signature Gene Expression Reveals Novel Clues to the Molecular Mechanisms of Dimorphic Transition in Penicillium marneffei.</title>
        <authorList>
            <person name="Yang E."/>
            <person name="Wang G."/>
            <person name="Cai J."/>
            <person name="Woo P.C."/>
            <person name="Lau S.K."/>
            <person name="Yuen K.-Y."/>
            <person name="Chow W.-N."/>
            <person name="Lin X."/>
        </authorList>
    </citation>
    <scope>NUCLEOTIDE SEQUENCE [LARGE SCALE GENOMIC DNA]</scope>
    <source>
        <strain evidence="3">PM1</strain>
    </source>
</reference>